<evidence type="ECO:0000259" key="8">
    <source>
        <dbReference type="Pfam" id="PF06429"/>
    </source>
</evidence>
<dbReference type="PANTHER" id="PTHR30435:SF2">
    <property type="entry name" value="FLAGELLAR BASAL-BODY ROD PROTEIN FLGC"/>
    <property type="match status" value="1"/>
</dbReference>
<dbReference type="NCBIfam" id="TIGR01395">
    <property type="entry name" value="FlgC"/>
    <property type="match status" value="1"/>
</dbReference>
<dbReference type="InterPro" id="IPR006299">
    <property type="entry name" value="FlgC"/>
</dbReference>
<gene>
    <name evidence="9" type="primary">flgC</name>
    <name evidence="9" type="ORF">HRQ91_04280</name>
</gene>
<evidence type="ECO:0000313" key="10">
    <source>
        <dbReference type="Proteomes" id="UP000671908"/>
    </source>
</evidence>
<dbReference type="PANTHER" id="PTHR30435">
    <property type="entry name" value="FLAGELLAR PROTEIN"/>
    <property type="match status" value="1"/>
</dbReference>
<dbReference type="EMBL" id="CP054142">
    <property type="protein sequence ID" value="QTQ13737.1"/>
    <property type="molecule type" value="Genomic_DNA"/>
</dbReference>
<keyword evidence="10" id="KW-1185">Reference proteome</keyword>
<keyword evidence="9" id="KW-0969">Cilium</keyword>
<evidence type="ECO:0000256" key="3">
    <source>
        <dbReference type="ARBA" id="ARBA00017941"/>
    </source>
</evidence>
<dbReference type="Proteomes" id="UP000671908">
    <property type="component" value="Chromosome"/>
</dbReference>
<keyword evidence="4 6" id="KW-0975">Bacterial flagellum</keyword>
<dbReference type="InterPro" id="IPR010930">
    <property type="entry name" value="Flg_bb/hook_C_dom"/>
</dbReference>
<evidence type="ECO:0000259" key="7">
    <source>
        <dbReference type="Pfam" id="PF00460"/>
    </source>
</evidence>
<dbReference type="AlphaFoldDB" id="A0A975IEE7"/>
<dbReference type="KEGG" id="tpav:HRQ91_04280"/>
<dbReference type="PROSITE" id="PS00588">
    <property type="entry name" value="FLAGELLA_BB_ROD"/>
    <property type="match status" value="1"/>
</dbReference>
<dbReference type="InterPro" id="IPR001444">
    <property type="entry name" value="Flag_bb_rod_N"/>
</dbReference>
<keyword evidence="9" id="KW-0966">Cell projection</keyword>
<evidence type="ECO:0000256" key="5">
    <source>
        <dbReference type="ARBA" id="ARBA00025933"/>
    </source>
</evidence>
<evidence type="ECO:0000313" key="9">
    <source>
        <dbReference type="EMBL" id="QTQ13737.1"/>
    </source>
</evidence>
<evidence type="ECO:0000256" key="4">
    <source>
        <dbReference type="ARBA" id="ARBA00023143"/>
    </source>
</evidence>
<feature type="domain" description="Flagellar basal-body/hook protein C-terminal" evidence="8">
    <location>
        <begin position="106"/>
        <end position="149"/>
    </location>
</feature>
<dbReference type="Pfam" id="PF06429">
    <property type="entry name" value="Flg_bbr_C"/>
    <property type="match status" value="1"/>
</dbReference>
<comment type="similarity">
    <text evidence="2">Belongs to the flagella basal body rod proteins family.</text>
</comment>
<comment type="subunit">
    <text evidence="5 6">The basal body constitutes a major portion of the flagellar organelle and consists of four rings (L,P,S, and M) mounted on a central rod. The rod consists of about 26 subunits of FlgG in the distal portion, and FlgB, FlgC and FlgF are thought to build up the proximal portion of the rod with about 6 subunits each.</text>
</comment>
<name>A0A975IEE7_9SPIR</name>
<comment type="subcellular location">
    <subcellularLocation>
        <location evidence="1 6">Bacterial flagellum basal body</location>
    </subcellularLocation>
</comment>
<evidence type="ECO:0000256" key="1">
    <source>
        <dbReference type="ARBA" id="ARBA00004117"/>
    </source>
</evidence>
<dbReference type="InterPro" id="IPR019776">
    <property type="entry name" value="Flagellar_basal_body_rod_CS"/>
</dbReference>
<proteinExistence type="inferred from homology"/>
<organism evidence="9 10">
    <name type="scientific">Treponema parvum</name>
    <dbReference type="NCBI Taxonomy" id="138851"/>
    <lineage>
        <taxon>Bacteria</taxon>
        <taxon>Pseudomonadati</taxon>
        <taxon>Spirochaetota</taxon>
        <taxon>Spirochaetia</taxon>
        <taxon>Spirochaetales</taxon>
        <taxon>Treponemataceae</taxon>
        <taxon>Treponema</taxon>
    </lineage>
</organism>
<keyword evidence="9" id="KW-0282">Flagellum</keyword>
<protein>
    <recommendedName>
        <fullName evidence="3 6">Flagellar basal-body rod protein FlgC</fullName>
    </recommendedName>
</protein>
<feature type="domain" description="Flagellar basal body rod protein N-terminal" evidence="7">
    <location>
        <begin position="7"/>
        <end position="35"/>
    </location>
</feature>
<dbReference type="Pfam" id="PF00460">
    <property type="entry name" value="Flg_bb_rod"/>
    <property type="match status" value="1"/>
</dbReference>
<dbReference type="RefSeq" id="WP_210120419.1">
    <property type="nucleotide sequence ID" value="NZ_CP054142.1"/>
</dbReference>
<accession>A0A975IEE7</accession>
<sequence>MGIFSSINIAATGLSAERLRTDVISNNIANASTTRTQEGGVFKRSRVIFEPVAASNPQWRTPFVPEDLDNGPGKGVKVLEIVKDTSEGRMVYDPSHPDAIKSGPNKGYVEYPNVNIVNEMVDLISSSRAYEANTAVIQGAKEMFNAALEIGRA</sequence>
<reference evidence="9 10" key="1">
    <citation type="journal article" date="2021" name="Microbiol. Resour. Announc.">
        <title>Complete Genome Sequences of Three Human Oral Treponema parvum Isolates.</title>
        <authorList>
            <person name="Zeng H."/>
            <person name="Watt R.M."/>
        </authorList>
    </citation>
    <scope>NUCLEOTIDE SEQUENCE [LARGE SCALE GENOMIC DNA]</scope>
    <source>
        <strain evidence="9 10">ATCC 700770</strain>
    </source>
</reference>
<evidence type="ECO:0000256" key="6">
    <source>
        <dbReference type="RuleBase" id="RU362062"/>
    </source>
</evidence>
<evidence type="ECO:0000256" key="2">
    <source>
        <dbReference type="ARBA" id="ARBA00009677"/>
    </source>
</evidence>
<dbReference type="GO" id="GO:0071978">
    <property type="term" value="P:bacterial-type flagellum-dependent swarming motility"/>
    <property type="evidence" value="ECO:0007669"/>
    <property type="project" value="TreeGrafter"/>
</dbReference>
<dbReference type="GO" id="GO:0030694">
    <property type="term" value="C:bacterial-type flagellum basal body, rod"/>
    <property type="evidence" value="ECO:0007669"/>
    <property type="project" value="UniProtKB-UniRule"/>
</dbReference>